<comment type="caution">
    <text evidence="3">The sequence shown here is derived from an EMBL/GenBank/DDBJ whole genome shotgun (WGS) entry which is preliminary data.</text>
</comment>
<evidence type="ECO:0000256" key="1">
    <source>
        <dbReference type="ARBA" id="ARBA00022723"/>
    </source>
</evidence>
<keyword evidence="2" id="KW-0456">Lyase</keyword>
<gene>
    <name evidence="3" type="ORF">ENR15_21045</name>
</gene>
<proteinExistence type="predicted"/>
<dbReference type="Gene3D" id="3.40.50.1400">
    <property type="match status" value="2"/>
</dbReference>
<dbReference type="InterPro" id="IPR050963">
    <property type="entry name" value="Sirohydro_Cobaltochel/CbiX"/>
</dbReference>
<evidence type="ECO:0000256" key="2">
    <source>
        <dbReference type="ARBA" id="ARBA00023239"/>
    </source>
</evidence>
<dbReference type="GO" id="GO:0016829">
    <property type="term" value="F:lyase activity"/>
    <property type="evidence" value="ECO:0007669"/>
    <property type="project" value="UniProtKB-KW"/>
</dbReference>
<dbReference type="PANTHER" id="PTHR33542">
    <property type="entry name" value="SIROHYDROCHLORIN FERROCHELATASE, CHLOROPLASTIC"/>
    <property type="match status" value="1"/>
</dbReference>
<evidence type="ECO:0000313" key="3">
    <source>
        <dbReference type="EMBL" id="HGG03055.1"/>
    </source>
</evidence>
<dbReference type="SUPFAM" id="SSF53800">
    <property type="entry name" value="Chelatase"/>
    <property type="match status" value="1"/>
</dbReference>
<sequence>MCYPFSVPARRRVIFRLISLSGGMTKRDEQTGYGMATGSEIKPYLLVFHGSSDPRYQAAVAELMFGIAARLNAPLVKAAFLEGYPMNPGNGMETQITEFAAVAAQKGYTRINILPVFLHPGVHVMEDIPKQVAQAEAEILLQAKAKGELPVKIHLEPYIGQHTGAIAPLLAQQIMAEPPATAWILIAHGSRREGGNQSVEDVAQKLTQLINPGNGMKMTPIEICTAYWSVAPSLEERLAKLVAAGHRQVGILPYFLFPGGITEAIARRAEELSHTHGVSIITVNPPRLGMVIGNWSFVPGP</sequence>
<dbReference type="GO" id="GO:0046872">
    <property type="term" value="F:metal ion binding"/>
    <property type="evidence" value="ECO:0007669"/>
    <property type="project" value="UniProtKB-KW"/>
</dbReference>
<dbReference type="InterPro" id="IPR002762">
    <property type="entry name" value="CbiX-like"/>
</dbReference>
<organism evidence="3">
    <name type="scientific">Planktothricoides sp. SpSt-374</name>
    <dbReference type="NCBI Taxonomy" id="2282167"/>
    <lineage>
        <taxon>Bacteria</taxon>
        <taxon>Bacillati</taxon>
        <taxon>Cyanobacteriota</taxon>
        <taxon>Cyanophyceae</taxon>
        <taxon>Oscillatoriophycideae</taxon>
        <taxon>Oscillatoriales</taxon>
        <taxon>Oscillatoriaceae</taxon>
        <taxon>Planktothricoides</taxon>
    </lineage>
</organism>
<dbReference type="EMBL" id="DSPX01000209">
    <property type="protein sequence ID" value="HGG03055.1"/>
    <property type="molecule type" value="Genomic_DNA"/>
</dbReference>
<dbReference type="PANTHER" id="PTHR33542:SF3">
    <property type="entry name" value="SIROHYDROCHLORIN FERROCHELATASE, CHLOROPLASTIC"/>
    <property type="match status" value="1"/>
</dbReference>
<dbReference type="CDD" id="cd03416">
    <property type="entry name" value="CbiX_SirB_N"/>
    <property type="match status" value="1"/>
</dbReference>
<protein>
    <submittedName>
        <fullName evidence="3">Sirohydrochlorin chelatase</fullName>
    </submittedName>
</protein>
<name>A0A7C3VVQ5_9CYAN</name>
<keyword evidence="1" id="KW-0479">Metal-binding</keyword>
<accession>A0A7C3VVQ5</accession>
<dbReference type="Pfam" id="PF01903">
    <property type="entry name" value="CbiX"/>
    <property type="match status" value="2"/>
</dbReference>
<reference evidence="3" key="1">
    <citation type="journal article" date="2020" name="mSystems">
        <title>Genome- and Community-Level Interaction Insights into Carbon Utilization and Element Cycling Functions of Hydrothermarchaeota in Hydrothermal Sediment.</title>
        <authorList>
            <person name="Zhou Z."/>
            <person name="Liu Y."/>
            <person name="Xu W."/>
            <person name="Pan J."/>
            <person name="Luo Z.H."/>
            <person name="Li M."/>
        </authorList>
    </citation>
    <scope>NUCLEOTIDE SEQUENCE [LARGE SCALE GENOMIC DNA]</scope>
    <source>
        <strain evidence="3">SpSt-374</strain>
    </source>
</reference>
<dbReference type="AlphaFoldDB" id="A0A7C3VVQ5"/>